<dbReference type="NCBIfam" id="TIGR00537">
    <property type="entry name" value="hemK_rel_arch"/>
    <property type="match status" value="1"/>
</dbReference>
<sequence length="216" mass="24120">MDEMIVESQSELERLEQGVPLHKVLGYIEMTDVVIDLSKDVLIPRYETEELILLAKEYITQSSKVLDLCSGSGYIGLAIKKMTGAKVTASDISKEAISQIEINKKKNNLDIEVIESDLFENISGKFDVIISNPPYIPQNNTLSESVLKYEPHLALFGGEDGNDLYKRIVAKYKNHLNPGGVILFEISEDNVDFLAKQGFKIVKDINGKSRIAIKSQ</sequence>
<evidence type="ECO:0000256" key="2">
    <source>
        <dbReference type="ARBA" id="ARBA00022603"/>
    </source>
</evidence>
<dbReference type="Proteomes" id="UP000291072">
    <property type="component" value="Unassembled WGS sequence"/>
</dbReference>
<evidence type="ECO:0000313" key="7">
    <source>
        <dbReference type="EMBL" id="TCG10590.1"/>
    </source>
</evidence>
<name>A0A4R0XQH3_9MOLU</name>
<dbReference type="GO" id="GO:0003676">
    <property type="term" value="F:nucleic acid binding"/>
    <property type="evidence" value="ECO:0007669"/>
    <property type="project" value="InterPro"/>
</dbReference>
<organism evidence="7 8">
    <name type="scientific">Mycoplasma todarodis</name>
    <dbReference type="NCBI Taxonomy" id="1937191"/>
    <lineage>
        <taxon>Bacteria</taxon>
        <taxon>Bacillati</taxon>
        <taxon>Mycoplasmatota</taxon>
        <taxon>Mollicutes</taxon>
        <taxon>Mycoplasmataceae</taxon>
        <taxon>Mycoplasma</taxon>
    </lineage>
</organism>
<reference evidence="7 8" key="1">
    <citation type="submission" date="2018-02" db="EMBL/GenBank/DDBJ databases">
        <title>Mycoplasma marinum and Mycoplasma todarodis sp. nov., moderately halophilic and psychrotolerant mycoplasmas isolated from cephalopods.</title>
        <authorList>
            <person name="Viver T."/>
        </authorList>
    </citation>
    <scope>NUCLEOTIDE SEQUENCE [LARGE SCALE GENOMIC DNA]</scope>
    <source>
        <strain evidence="7 8">5H</strain>
    </source>
</reference>
<dbReference type="CDD" id="cd02440">
    <property type="entry name" value="AdoMet_MTases"/>
    <property type="match status" value="1"/>
</dbReference>
<evidence type="ECO:0000313" key="8">
    <source>
        <dbReference type="Proteomes" id="UP000291072"/>
    </source>
</evidence>
<accession>A0A4R0XQH3</accession>
<dbReference type="GO" id="GO:0102559">
    <property type="term" value="F:peptide chain release factor N(5)-glutamine methyltransferase activity"/>
    <property type="evidence" value="ECO:0007669"/>
    <property type="project" value="UniProtKB-EC"/>
</dbReference>
<dbReference type="NCBIfam" id="TIGR03534">
    <property type="entry name" value="RF_mod_PrmC"/>
    <property type="match status" value="1"/>
</dbReference>
<dbReference type="InterPro" id="IPR004557">
    <property type="entry name" value="PrmC-related"/>
</dbReference>
<dbReference type="InterPro" id="IPR029063">
    <property type="entry name" value="SAM-dependent_MTases_sf"/>
</dbReference>
<dbReference type="InterPro" id="IPR002052">
    <property type="entry name" value="DNA_methylase_N6_adenine_CS"/>
</dbReference>
<keyword evidence="4" id="KW-0949">S-adenosyl-L-methionine</keyword>
<evidence type="ECO:0000259" key="6">
    <source>
        <dbReference type="Pfam" id="PF05175"/>
    </source>
</evidence>
<protein>
    <recommendedName>
        <fullName evidence="1">peptide chain release factor N(5)-glutamine methyltransferase</fullName>
        <ecNumber evidence="1">2.1.1.297</ecNumber>
    </recommendedName>
</protein>
<dbReference type="SUPFAM" id="SSF53335">
    <property type="entry name" value="S-adenosyl-L-methionine-dependent methyltransferases"/>
    <property type="match status" value="1"/>
</dbReference>
<dbReference type="PANTHER" id="PTHR18895:SF74">
    <property type="entry name" value="MTRF1L RELEASE FACTOR GLUTAMINE METHYLTRANSFERASE"/>
    <property type="match status" value="1"/>
</dbReference>
<dbReference type="InterPro" id="IPR019874">
    <property type="entry name" value="RF_methyltr_PrmC"/>
</dbReference>
<feature type="domain" description="Methyltransferase small" evidence="6">
    <location>
        <begin position="61"/>
        <end position="140"/>
    </location>
</feature>
<gene>
    <name evidence="7" type="primary">prmC</name>
    <name evidence="7" type="ORF">C4B25_03540</name>
</gene>
<dbReference type="EC" id="2.1.1.297" evidence="1"/>
<comment type="catalytic activity">
    <reaction evidence="5">
        <text>L-glutaminyl-[peptide chain release factor] + S-adenosyl-L-methionine = N(5)-methyl-L-glutaminyl-[peptide chain release factor] + S-adenosyl-L-homocysteine + H(+)</text>
        <dbReference type="Rhea" id="RHEA:42896"/>
        <dbReference type="Rhea" id="RHEA-COMP:10271"/>
        <dbReference type="Rhea" id="RHEA-COMP:10272"/>
        <dbReference type="ChEBI" id="CHEBI:15378"/>
        <dbReference type="ChEBI" id="CHEBI:30011"/>
        <dbReference type="ChEBI" id="CHEBI:57856"/>
        <dbReference type="ChEBI" id="CHEBI:59789"/>
        <dbReference type="ChEBI" id="CHEBI:61891"/>
        <dbReference type="EC" id="2.1.1.297"/>
    </reaction>
</comment>
<dbReference type="EMBL" id="PSZP01000031">
    <property type="protein sequence ID" value="TCG10590.1"/>
    <property type="molecule type" value="Genomic_DNA"/>
</dbReference>
<dbReference type="Gene3D" id="3.40.50.150">
    <property type="entry name" value="Vaccinia Virus protein VP39"/>
    <property type="match status" value="1"/>
</dbReference>
<dbReference type="PANTHER" id="PTHR18895">
    <property type="entry name" value="HEMK METHYLTRANSFERASE"/>
    <property type="match status" value="1"/>
</dbReference>
<evidence type="ECO:0000256" key="3">
    <source>
        <dbReference type="ARBA" id="ARBA00022679"/>
    </source>
</evidence>
<keyword evidence="3 7" id="KW-0808">Transferase</keyword>
<evidence type="ECO:0000256" key="1">
    <source>
        <dbReference type="ARBA" id="ARBA00012771"/>
    </source>
</evidence>
<dbReference type="InterPro" id="IPR007848">
    <property type="entry name" value="Small_mtfrase_dom"/>
</dbReference>
<proteinExistence type="predicted"/>
<dbReference type="OrthoDB" id="9800643at2"/>
<dbReference type="PROSITE" id="PS00092">
    <property type="entry name" value="N6_MTASE"/>
    <property type="match status" value="1"/>
</dbReference>
<dbReference type="AlphaFoldDB" id="A0A4R0XQH3"/>
<dbReference type="NCBIfam" id="TIGR00536">
    <property type="entry name" value="hemK_fam"/>
    <property type="match status" value="1"/>
</dbReference>
<keyword evidence="8" id="KW-1185">Reference proteome</keyword>
<comment type="caution">
    <text evidence="7">The sequence shown here is derived from an EMBL/GenBank/DDBJ whole genome shotgun (WGS) entry which is preliminary data.</text>
</comment>
<evidence type="ECO:0000256" key="5">
    <source>
        <dbReference type="ARBA" id="ARBA00048391"/>
    </source>
</evidence>
<dbReference type="Pfam" id="PF05175">
    <property type="entry name" value="MTS"/>
    <property type="match status" value="1"/>
</dbReference>
<dbReference type="GO" id="GO:0032259">
    <property type="term" value="P:methylation"/>
    <property type="evidence" value="ECO:0007669"/>
    <property type="project" value="UniProtKB-KW"/>
</dbReference>
<dbReference type="InterPro" id="IPR050320">
    <property type="entry name" value="N5-glutamine_MTase"/>
</dbReference>
<dbReference type="InterPro" id="IPR004556">
    <property type="entry name" value="HemK-like"/>
</dbReference>
<keyword evidence="2 7" id="KW-0489">Methyltransferase</keyword>
<evidence type="ECO:0000256" key="4">
    <source>
        <dbReference type="ARBA" id="ARBA00022691"/>
    </source>
</evidence>